<reference evidence="1 2" key="1">
    <citation type="submission" date="2019-01" db="EMBL/GenBank/DDBJ databases">
        <authorList>
            <consortium name="Pathogen Informatics"/>
        </authorList>
    </citation>
    <scope>NUCLEOTIDE SEQUENCE [LARGE SCALE GENOMIC DNA]</scope>
    <source>
        <strain evidence="1 2">NCTC10138</strain>
    </source>
</reference>
<dbReference type="Pfam" id="PF13177">
    <property type="entry name" value="DNA_pol3_delta2"/>
    <property type="match status" value="1"/>
</dbReference>
<evidence type="ECO:0000313" key="1">
    <source>
        <dbReference type="EMBL" id="VEU80158.1"/>
    </source>
</evidence>
<dbReference type="PANTHER" id="PTHR11669">
    <property type="entry name" value="REPLICATION FACTOR C / DNA POLYMERASE III GAMMA-TAU SUBUNIT"/>
    <property type="match status" value="1"/>
</dbReference>
<dbReference type="STRING" id="1278311.GCA_000428705_00859"/>
<dbReference type="EC" id="2.7.7.7" evidence="1"/>
<dbReference type="InterPro" id="IPR027417">
    <property type="entry name" value="P-loop_NTPase"/>
</dbReference>
<keyword evidence="2" id="KW-1185">Reference proteome</keyword>
<protein>
    <submittedName>
        <fullName evidence="1">DNA polymerase III delta' subunit</fullName>
        <ecNumber evidence="1">2.7.7.7</ecNumber>
    </submittedName>
</protein>
<dbReference type="GO" id="GO:0006261">
    <property type="term" value="P:DNA-templated DNA replication"/>
    <property type="evidence" value="ECO:0007669"/>
    <property type="project" value="TreeGrafter"/>
</dbReference>
<organism evidence="1 2">
    <name type="scientific">Haploplasma axanthum</name>
    <name type="common">Acholeplasma axanthum</name>
    <dbReference type="NCBI Taxonomy" id="29552"/>
    <lineage>
        <taxon>Bacteria</taxon>
        <taxon>Bacillati</taxon>
        <taxon>Mycoplasmatota</taxon>
        <taxon>Mollicutes</taxon>
        <taxon>Acholeplasmatales</taxon>
        <taxon>Acholeplasmataceae</taxon>
        <taxon>Haploplasma</taxon>
    </lineage>
</organism>
<gene>
    <name evidence="1" type="primary">holB</name>
    <name evidence="1" type="ORF">NCTC10138_00515</name>
</gene>
<keyword evidence="1" id="KW-0548">Nucleotidyltransferase</keyword>
<sequence>MNKIVEFFENAHKKKRLSHLYLLSGEARKENLDLMYEIAYIVLKDFDLRDNLKELIKEDNHSQIYHIKPDGNVIKKDQIIGLQNEFTKTSLLKGPRIYIIEDVDLISTSAANSLLKFMEEPESNEVYGFLMTANLSNVLKTIISRSQVIRINASNVDIYDELIRKEIDTYVAKNISELTKSLEEANEYSEEFNIISSIEFIKSYMANWYKDGYIPSIELNKINGNIMYDRKYYKVFLEILLINFFDLWHFILKEDIIFNELEDEYQKQAKIKKSEDILKIIKYIQDEITKQVYYINISLSLEVLFTNIQKVGG</sequence>
<dbReference type="Gene3D" id="3.40.50.300">
    <property type="entry name" value="P-loop containing nucleotide triphosphate hydrolases"/>
    <property type="match status" value="1"/>
</dbReference>
<dbReference type="SUPFAM" id="SSF52540">
    <property type="entry name" value="P-loop containing nucleoside triphosphate hydrolases"/>
    <property type="match status" value="1"/>
</dbReference>
<dbReference type="PANTHER" id="PTHR11669:SF8">
    <property type="entry name" value="DNA POLYMERASE III SUBUNIT DELTA"/>
    <property type="match status" value="1"/>
</dbReference>
<keyword evidence="1" id="KW-0808">Transferase</keyword>
<dbReference type="EMBL" id="LR215048">
    <property type="protein sequence ID" value="VEU80158.1"/>
    <property type="molecule type" value="Genomic_DNA"/>
</dbReference>
<dbReference type="GO" id="GO:0003887">
    <property type="term" value="F:DNA-directed DNA polymerase activity"/>
    <property type="evidence" value="ECO:0007669"/>
    <property type="project" value="UniProtKB-EC"/>
</dbReference>
<dbReference type="KEGG" id="aaxa:NCTC10138_00515"/>
<proteinExistence type="predicted"/>
<dbReference type="RefSeq" id="WP_026391158.1">
    <property type="nucleotide sequence ID" value="NZ_LR215048.1"/>
</dbReference>
<dbReference type="InterPro" id="IPR050238">
    <property type="entry name" value="DNA_Rep/Repair_Clamp_Loader"/>
</dbReference>
<accession>A0A449BCK1</accession>
<dbReference type="OrthoDB" id="9810148at2"/>
<dbReference type="Proteomes" id="UP000289841">
    <property type="component" value="Chromosome"/>
</dbReference>
<dbReference type="AlphaFoldDB" id="A0A449BCK1"/>
<evidence type="ECO:0000313" key="2">
    <source>
        <dbReference type="Proteomes" id="UP000289841"/>
    </source>
</evidence>
<name>A0A449BCK1_HAPAX</name>